<reference evidence="3 4" key="1">
    <citation type="submission" date="2020-04" db="EMBL/GenBank/DDBJ databases">
        <title>Perkinsus olseni comparative genomics.</title>
        <authorList>
            <person name="Bogema D.R."/>
        </authorList>
    </citation>
    <scope>NUCLEOTIDE SEQUENCE [LARGE SCALE GENOMIC DNA]</scope>
    <source>
        <strain evidence="2">ATCC PRA-205</strain>
        <strain evidence="1 3">ATCC PRA-207</strain>
    </source>
</reference>
<dbReference type="Proteomes" id="UP000574390">
    <property type="component" value="Unassembled WGS sequence"/>
</dbReference>
<sequence length="420" mass="46437">MGNNCCFDREYTRYKAKSVLEQYGLGSTDYHTFVVASQNRDYEQLVELLSSLEPYRMPDDSDAHHAWADNPRTIGVIAGTRLAIAAYSEGEDVAQEAKDRVRRAGGIATLVDFVRSPESTKDRVDCGLVALSYLAIDCPANCLDMYRHGLFPLLFPFMDNQVEGVRSTAFSLASNIYRLSPRYRYEFVDRGGIPLIIRHIRGTPDSIDSDWDAVEALQDLVTADSGEVDEKLATAITQERGAVRRIQALKKSPERDLSLAAGRLEHSLRQAKGGLFGDGTLYEQSYPRYDEAYLGLAAGLKPLVLTTAGRKGLRAPWAACASRSDQPKVHPLKMSRLRADYPRSFAVMEGLQPYGTSKARLFPDDGDLTNPRLLSRAITCTELLSPECAKQLAPRLTGSQERLSGQTRYIGLDLADGGKS</sequence>
<dbReference type="InterPro" id="IPR016024">
    <property type="entry name" value="ARM-type_fold"/>
</dbReference>
<gene>
    <name evidence="2" type="ORF">FOZ62_022000</name>
    <name evidence="1" type="ORF">FOZ63_033615</name>
</gene>
<dbReference type="OMA" id="YLAIDCP"/>
<accession>A0A7J6SL41</accession>
<evidence type="ECO:0000313" key="3">
    <source>
        <dbReference type="Proteomes" id="UP000553632"/>
    </source>
</evidence>
<dbReference type="SUPFAM" id="SSF48371">
    <property type="entry name" value="ARM repeat"/>
    <property type="match status" value="1"/>
</dbReference>
<comment type="caution">
    <text evidence="2">The sequence shown here is derived from an EMBL/GenBank/DDBJ whole genome shotgun (WGS) entry which is preliminary data.</text>
</comment>
<dbReference type="InterPro" id="IPR011989">
    <property type="entry name" value="ARM-like"/>
</dbReference>
<proteinExistence type="predicted"/>
<dbReference type="EMBL" id="JABANO010039282">
    <property type="protein sequence ID" value="KAF4694268.1"/>
    <property type="molecule type" value="Genomic_DNA"/>
</dbReference>
<keyword evidence="3" id="KW-1185">Reference proteome</keyword>
<dbReference type="AlphaFoldDB" id="A0A7J6SL41"/>
<organism evidence="2 4">
    <name type="scientific">Perkinsus olseni</name>
    <name type="common">Perkinsus atlanticus</name>
    <dbReference type="NCBI Taxonomy" id="32597"/>
    <lineage>
        <taxon>Eukaryota</taxon>
        <taxon>Sar</taxon>
        <taxon>Alveolata</taxon>
        <taxon>Perkinsozoa</taxon>
        <taxon>Perkinsea</taxon>
        <taxon>Perkinsida</taxon>
        <taxon>Perkinsidae</taxon>
        <taxon>Perkinsus</taxon>
    </lineage>
</organism>
<evidence type="ECO:0000313" key="4">
    <source>
        <dbReference type="Proteomes" id="UP000574390"/>
    </source>
</evidence>
<evidence type="ECO:0000313" key="1">
    <source>
        <dbReference type="EMBL" id="KAF4694268.1"/>
    </source>
</evidence>
<dbReference type="Gene3D" id="1.25.10.10">
    <property type="entry name" value="Leucine-rich Repeat Variant"/>
    <property type="match status" value="1"/>
</dbReference>
<name>A0A7J6SL41_PEROL</name>
<protein>
    <submittedName>
        <fullName evidence="2">Uncharacterized protein</fullName>
    </submittedName>
</protein>
<evidence type="ECO:0000313" key="2">
    <source>
        <dbReference type="EMBL" id="KAF4733658.1"/>
    </source>
</evidence>
<dbReference type="Proteomes" id="UP000553632">
    <property type="component" value="Unassembled WGS sequence"/>
</dbReference>
<dbReference type="EMBL" id="JABANM010013854">
    <property type="protein sequence ID" value="KAF4733658.1"/>
    <property type="molecule type" value="Genomic_DNA"/>
</dbReference>